<dbReference type="AlphaFoldDB" id="A0A494XIU3"/>
<evidence type="ECO:0000313" key="1">
    <source>
        <dbReference type="EMBL" id="RKP48556.1"/>
    </source>
</evidence>
<reference evidence="1 2" key="1">
    <citation type="submission" date="2018-10" db="EMBL/GenBank/DDBJ databases">
        <title>Robbsia sp. DHC34, isolated from soil.</title>
        <authorList>
            <person name="Gao Z.-H."/>
            <person name="Qiu L.-H."/>
        </authorList>
    </citation>
    <scope>NUCLEOTIDE SEQUENCE [LARGE SCALE GENOMIC DNA]</scope>
    <source>
        <strain evidence="1 2">DHC34</strain>
    </source>
</reference>
<dbReference type="RefSeq" id="WP_121089087.1">
    <property type="nucleotide sequence ID" value="NZ_RBZU01000011.1"/>
</dbReference>
<dbReference type="EMBL" id="RBZU01000011">
    <property type="protein sequence ID" value="RKP48556.1"/>
    <property type="molecule type" value="Genomic_DNA"/>
</dbReference>
<evidence type="ECO:0000313" key="2">
    <source>
        <dbReference type="Proteomes" id="UP000270342"/>
    </source>
</evidence>
<accession>A0A494XIU3</accession>
<name>A0A494XIU3_9BURK</name>
<sequence>MSRKPYLDPRRVRDEVAAVAARLIAEDGHDYATAKRKAARQILGDTRIAGEWLPDNEQIEEAIREYQALFQSDSQPRTLQALRGVALEWMHRLAEFQPYLVGAVLNGTANQHSDVHLQVFCDNAKDVAIFLLNAGIQYEVSETRHFNGRGQVETLSFAWHDPVVPERIWIHLALYDTDDLRGAVRADGRGRPMRANEAALHALLASEPVSGAPHDGPSEGAAR</sequence>
<dbReference type="GO" id="GO:0016874">
    <property type="term" value="F:ligase activity"/>
    <property type="evidence" value="ECO:0007669"/>
    <property type="project" value="UniProtKB-KW"/>
</dbReference>
<keyword evidence="2" id="KW-1185">Reference proteome</keyword>
<comment type="caution">
    <text evidence="1">The sequence shown here is derived from an EMBL/GenBank/DDBJ whole genome shotgun (WGS) entry which is preliminary data.</text>
</comment>
<dbReference type="OrthoDB" id="9157371at2"/>
<keyword evidence="1" id="KW-0436">Ligase</keyword>
<dbReference type="Proteomes" id="UP000270342">
    <property type="component" value="Unassembled WGS sequence"/>
</dbReference>
<organism evidence="1 2">
    <name type="scientific">Pararobbsia silviterrae</name>
    <dbReference type="NCBI Taxonomy" id="1792498"/>
    <lineage>
        <taxon>Bacteria</taxon>
        <taxon>Pseudomonadati</taxon>
        <taxon>Pseudomonadota</taxon>
        <taxon>Betaproteobacteria</taxon>
        <taxon>Burkholderiales</taxon>
        <taxon>Burkholderiaceae</taxon>
        <taxon>Pararobbsia</taxon>
    </lineage>
</organism>
<proteinExistence type="predicted"/>
<protein>
    <submittedName>
        <fullName evidence="1">UDP-N-acetylmuramate--alanine ligase</fullName>
    </submittedName>
</protein>
<gene>
    <name evidence="1" type="ORF">D7S86_21310</name>
</gene>